<dbReference type="InterPro" id="IPR044060">
    <property type="entry name" value="Bacterial_rp_domain"/>
</dbReference>
<feature type="region of interest" description="Disordered" evidence="1">
    <location>
        <begin position="128"/>
        <end position="148"/>
    </location>
</feature>
<evidence type="ECO:0000313" key="5">
    <source>
        <dbReference type="Proteomes" id="UP000252707"/>
    </source>
</evidence>
<feature type="compositionally biased region" description="Pro residues" evidence="1">
    <location>
        <begin position="133"/>
        <end position="142"/>
    </location>
</feature>
<dbReference type="Pfam" id="PF00657">
    <property type="entry name" value="Lipase_GDSL"/>
    <property type="match status" value="1"/>
</dbReference>
<reference evidence="4 5" key="1">
    <citation type="submission" date="2018-07" db="EMBL/GenBank/DDBJ databases">
        <title>Genomic Encyclopedia of Type Strains, Phase IV (KMG-IV): sequencing the most valuable type-strain genomes for metagenomic binning, comparative biology and taxonomic classification.</title>
        <authorList>
            <person name="Goeker M."/>
        </authorList>
    </citation>
    <scope>NUCLEOTIDE SEQUENCE [LARGE SCALE GENOMIC DNA]</scope>
    <source>
        <strain evidence="4 5">DSM 26407</strain>
    </source>
</reference>
<sequence>MIGIPTYRTPLSHYVLLALLTLMLAVAAPGAWAKKPDGGGGGGGKPAKTAVLTVTASGPGEVSFADADGNPVSCRDAPCTATYPAGKTTVSLNAIPDADAAFSGWSGDCTGTGACTVTLRADRSVGAAFEDTAPPPPPPPTPRASAAGDSITMGFAASCSRNVNFWDLFCLLGGDQPENSWFNGGSSAVLSVIDRYRLEVDPDTSATKAAAESGSEMVGVTVGGETPRNFVDQAAEIVGQVPLPNRVEVMLGGNDICNRDCADPADCSNPLLDDESWRAGVRAGLDILVNGLPEGATILLVGVPRMQDLYAAGIARQQADSGVNCQSVWSTYGICRIATNDGTLKGESHAERLAAIGERQQRYNEILAELAQTYNGTNGIEVVAEYGDGKGLSVGTYAFGAGDINGGDCFHPSVSGQNIVADVVWGNNPDNPAP</sequence>
<dbReference type="Gene3D" id="3.40.50.1110">
    <property type="entry name" value="SGNH hydrolase"/>
    <property type="match status" value="1"/>
</dbReference>
<evidence type="ECO:0000259" key="3">
    <source>
        <dbReference type="Pfam" id="PF18998"/>
    </source>
</evidence>
<feature type="domain" description="Bacterial repeat" evidence="3">
    <location>
        <begin position="79"/>
        <end position="131"/>
    </location>
</feature>
<organism evidence="4 5">
    <name type="scientific">Thioalbus denitrificans</name>
    <dbReference type="NCBI Taxonomy" id="547122"/>
    <lineage>
        <taxon>Bacteria</taxon>
        <taxon>Pseudomonadati</taxon>
        <taxon>Pseudomonadota</taxon>
        <taxon>Gammaproteobacteria</taxon>
        <taxon>Chromatiales</taxon>
        <taxon>Ectothiorhodospiraceae</taxon>
        <taxon>Thioalbus</taxon>
    </lineage>
</organism>
<dbReference type="InterPro" id="IPR036514">
    <property type="entry name" value="SGNH_hydro_sf"/>
</dbReference>
<name>A0A369CBA2_9GAMM</name>
<evidence type="ECO:0000256" key="2">
    <source>
        <dbReference type="SAM" id="SignalP"/>
    </source>
</evidence>
<dbReference type="Proteomes" id="UP000252707">
    <property type="component" value="Unassembled WGS sequence"/>
</dbReference>
<dbReference type="EMBL" id="QPJY01000006">
    <property type="protein sequence ID" value="RCX29917.1"/>
    <property type="molecule type" value="Genomic_DNA"/>
</dbReference>
<comment type="caution">
    <text evidence="4">The sequence shown here is derived from an EMBL/GenBank/DDBJ whole genome shotgun (WGS) entry which is preliminary data.</text>
</comment>
<dbReference type="InterPro" id="IPR001087">
    <property type="entry name" value="GDSL"/>
</dbReference>
<feature type="chain" id="PRO_5016835392" description="Bacterial repeat domain-containing protein" evidence="2">
    <location>
        <begin position="34"/>
        <end position="434"/>
    </location>
</feature>
<dbReference type="AlphaFoldDB" id="A0A369CBA2"/>
<dbReference type="RefSeq" id="WP_114280125.1">
    <property type="nucleotide sequence ID" value="NZ_QPJY01000006.1"/>
</dbReference>
<keyword evidence="5" id="KW-1185">Reference proteome</keyword>
<evidence type="ECO:0000256" key="1">
    <source>
        <dbReference type="SAM" id="MobiDB-lite"/>
    </source>
</evidence>
<evidence type="ECO:0000313" key="4">
    <source>
        <dbReference type="EMBL" id="RCX29917.1"/>
    </source>
</evidence>
<dbReference type="SUPFAM" id="SSF52266">
    <property type="entry name" value="SGNH hydrolase"/>
    <property type="match status" value="1"/>
</dbReference>
<protein>
    <recommendedName>
        <fullName evidence="3">Bacterial repeat domain-containing protein</fullName>
    </recommendedName>
</protein>
<accession>A0A369CBA2</accession>
<keyword evidence="2" id="KW-0732">Signal</keyword>
<dbReference type="Pfam" id="PF18998">
    <property type="entry name" value="Flg_new_2"/>
    <property type="match status" value="1"/>
</dbReference>
<dbReference type="GO" id="GO:0016788">
    <property type="term" value="F:hydrolase activity, acting on ester bonds"/>
    <property type="evidence" value="ECO:0007669"/>
    <property type="project" value="InterPro"/>
</dbReference>
<proteinExistence type="predicted"/>
<feature type="signal peptide" evidence="2">
    <location>
        <begin position="1"/>
        <end position="33"/>
    </location>
</feature>
<gene>
    <name evidence="4" type="ORF">DFQ59_106152</name>
</gene>
<dbReference type="OrthoDB" id="5758889at2"/>